<dbReference type="GO" id="GO:0005351">
    <property type="term" value="F:carbohydrate:proton symporter activity"/>
    <property type="evidence" value="ECO:0007669"/>
    <property type="project" value="TreeGrafter"/>
</dbReference>
<dbReference type="AlphaFoldDB" id="A0AB34L4D6"/>
<evidence type="ECO:0000256" key="8">
    <source>
        <dbReference type="SAM" id="Phobius"/>
    </source>
</evidence>
<feature type="transmembrane region" description="Helical" evidence="8">
    <location>
        <begin position="472"/>
        <end position="491"/>
    </location>
</feature>
<feature type="transmembrane region" description="Helical" evidence="8">
    <location>
        <begin position="361"/>
        <end position="382"/>
    </location>
</feature>
<sequence>MAGGAALNIFRMGKSGLPKQVLNRHLWLAVLTFGLMGAARGVDEGLITGIFNTDVFKRSLGLDELDSGALAGVKGNVSSMVQLGSIPGALLAFFACDWFGRVWATRQLCVVWLIGIAIFMGNNGHMELVYFGRFLAGIGIGETVVVGPVYLSEISPAPIRGLCTCAFTGSVYLGILIAYFANYGTQINDSISDTPTRWLLPTSVHLMFGVVILFASLFAIESPRYLVRAGKRDQALANLAKLRGMEPSDPYVAEEFAGIEYSFQEEQEATSGMGWKGMCREIFCIKRNSYRLFLTNLAQLLACWSGGSSITVYAADLFKIVGITGQEASLLSTAIFGVVKFVAAVVCALFLVDTLGRKRSLIIGIALQTIAMFYVAIFLNIVPIAKDEDYTPSASESKASTGAIAMIYLSGVGWALGWNSGQYLLSSELFPLRIRAVCSSITMGMHFIGQYTTNKALPNMLLIEDGLTPSGTFYFFGVISIIGAVWVWLCIPEAAGRSLESVDKLFDLPWYKIGLHGRKVAEAYDREVENLRAQEKLEKEPEVSYREAA</sequence>
<evidence type="ECO:0000313" key="11">
    <source>
        <dbReference type="Proteomes" id="UP000803884"/>
    </source>
</evidence>
<feature type="domain" description="Major facilitator superfamily (MFS) profile" evidence="9">
    <location>
        <begin position="29"/>
        <end position="495"/>
    </location>
</feature>
<comment type="similarity">
    <text evidence="2 7">Belongs to the major facilitator superfamily. Sugar transporter (TC 2.A.1.1) family.</text>
</comment>
<evidence type="ECO:0000256" key="6">
    <source>
        <dbReference type="ARBA" id="ARBA00023136"/>
    </source>
</evidence>
<evidence type="ECO:0000256" key="2">
    <source>
        <dbReference type="ARBA" id="ARBA00010992"/>
    </source>
</evidence>
<dbReference type="InterPro" id="IPR050360">
    <property type="entry name" value="MFS_Sugar_Transporters"/>
</dbReference>
<accession>A0AB34L4D6</accession>
<evidence type="ECO:0000259" key="9">
    <source>
        <dbReference type="PROSITE" id="PS50850"/>
    </source>
</evidence>
<feature type="transmembrane region" description="Helical" evidence="8">
    <location>
        <begin position="21"/>
        <end position="39"/>
    </location>
</feature>
<feature type="transmembrane region" description="Helical" evidence="8">
    <location>
        <begin position="402"/>
        <end position="420"/>
    </location>
</feature>
<dbReference type="PROSITE" id="PS00217">
    <property type="entry name" value="SUGAR_TRANSPORT_2"/>
    <property type="match status" value="1"/>
</dbReference>
<feature type="transmembrane region" description="Helical" evidence="8">
    <location>
        <begin position="130"/>
        <end position="150"/>
    </location>
</feature>
<dbReference type="NCBIfam" id="TIGR00879">
    <property type="entry name" value="SP"/>
    <property type="match status" value="1"/>
</dbReference>
<feature type="transmembrane region" description="Helical" evidence="8">
    <location>
        <begin position="202"/>
        <end position="220"/>
    </location>
</feature>
<keyword evidence="6 8" id="KW-0472">Membrane</keyword>
<feature type="transmembrane region" description="Helical" evidence="8">
    <location>
        <begin position="80"/>
        <end position="100"/>
    </location>
</feature>
<dbReference type="InterPro" id="IPR005828">
    <property type="entry name" value="MFS_sugar_transport-like"/>
</dbReference>
<dbReference type="InterPro" id="IPR005829">
    <property type="entry name" value="Sugar_transporter_CS"/>
</dbReference>
<dbReference type="PRINTS" id="PR00171">
    <property type="entry name" value="SUGRTRNSPORT"/>
</dbReference>
<dbReference type="GO" id="GO:0016020">
    <property type="term" value="C:membrane"/>
    <property type="evidence" value="ECO:0007669"/>
    <property type="project" value="UniProtKB-SubCell"/>
</dbReference>
<comment type="caution">
    <text evidence="10">The sequence shown here is derived from an EMBL/GenBank/DDBJ whole genome shotgun (WGS) entry which is preliminary data.</text>
</comment>
<dbReference type="SUPFAM" id="SSF103473">
    <property type="entry name" value="MFS general substrate transporter"/>
    <property type="match status" value="1"/>
</dbReference>
<keyword evidence="4 8" id="KW-0812">Transmembrane</keyword>
<dbReference type="Gene3D" id="1.20.1250.20">
    <property type="entry name" value="MFS general substrate transporter like domains"/>
    <property type="match status" value="1"/>
</dbReference>
<feature type="transmembrane region" description="Helical" evidence="8">
    <location>
        <begin position="162"/>
        <end position="182"/>
    </location>
</feature>
<evidence type="ECO:0000256" key="7">
    <source>
        <dbReference type="RuleBase" id="RU003346"/>
    </source>
</evidence>
<dbReference type="EMBL" id="JAAQHG020000001">
    <property type="protein sequence ID" value="KAL1590801.1"/>
    <property type="molecule type" value="Genomic_DNA"/>
</dbReference>
<dbReference type="InterPro" id="IPR036259">
    <property type="entry name" value="MFS_trans_sf"/>
</dbReference>
<reference evidence="10 11" key="1">
    <citation type="journal article" date="2020" name="Microbiol. Resour. Announc.">
        <title>Draft Genome Sequence of a Cladosporium Species Isolated from the Mesophotic Ascidian Didemnum maculosum.</title>
        <authorList>
            <person name="Gioti A."/>
            <person name="Siaperas R."/>
            <person name="Nikolaivits E."/>
            <person name="Le Goff G."/>
            <person name="Ouazzani J."/>
            <person name="Kotoulas G."/>
            <person name="Topakas E."/>
        </authorList>
    </citation>
    <scope>NUCLEOTIDE SEQUENCE [LARGE SCALE GENOMIC DNA]</scope>
    <source>
        <strain evidence="10 11">TM138-S3</strain>
    </source>
</reference>
<evidence type="ECO:0000256" key="5">
    <source>
        <dbReference type="ARBA" id="ARBA00022989"/>
    </source>
</evidence>
<name>A0AB34L4D6_9PEZI</name>
<protein>
    <recommendedName>
        <fullName evidence="9">Major facilitator superfamily (MFS) profile domain-containing protein</fullName>
    </recommendedName>
</protein>
<dbReference type="FunFam" id="1.20.1250.20:FF:000313">
    <property type="entry name" value="MFS quinate transporter"/>
    <property type="match status" value="1"/>
</dbReference>
<dbReference type="Proteomes" id="UP000803884">
    <property type="component" value="Unassembled WGS sequence"/>
</dbReference>
<organism evidence="10 11">
    <name type="scientific">Cladosporium halotolerans</name>
    <dbReference type="NCBI Taxonomy" id="1052096"/>
    <lineage>
        <taxon>Eukaryota</taxon>
        <taxon>Fungi</taxon>
        <taxon>Dikarya</taxon>
        <taxon>Ascomycota</taxon>
        <taxon>Pezizomycotina</taxon>
        <taxon>Dothideomycetes</taxon>
        <taxon>Dothideomycetidae</taxon>
        <taxon>Cladosporiales</taxon>
        <taxon>Cladosporiaceae</taxon>
        <taxon>Cladosporium</taxon>
    </lineage>
</organism>
<dbReference type="InterPro" id="IPR003663">
    <property type="entry name" value="Sugar/inositol_transpt"/>
</dbReference>
<keyword evidence="11" id="KW-1185">Reference proteome</keyword>
<feature type="transmembrane region" description="Helical" evidence="8">
    <location>
        <begin position="107"/>
        <end position="124"/>
    </location>
</feature>
<gene>
    <name evidence="10" type="ORF">WHR41_00285</name>
</gene>
<dbReference type="PANTHER" id="PTHR48022:SF8">
    <property type="entry name" value="MAJOR FACILITATOR SUPERFAMILY (MFS) PROFILE DOMAIN-CONTAINING PROTEIN-RELATED"/>
    <property type="match status" value="1"/>
</dbReference>
<evidence type="ECO:0000256" key="3">
    <source>
        <dbReference type="ARBA" id="ARBA00022448"/>
    </source>
</evidence>
<dbReference type="RefSeq" id="XP_069233906.1">
    <property type="nucleotide sequence ID" value="XM_069368891.1"/>
</dbReference>
<comment type="subcellular location">
    <subcellularLocation>
        <location evidence="1">Membrane</location>
        <topology evidence="1">Multi-pass membrane protein</topology>
    </subcellularLocation>
</comment>
<dbReference type="PROSITE" id="PS50850">
    <property type="entry name" value="MFS"/>
    <property type="match status" value="1"/>
</dbReference>
<keyword evidence="3 7" id="KW-0813">Transport</keyword>
<evidence type="ECO:0000256" key="1">
    <source>
        <dbReference type="ARBA" id="ARBA00004141"/>
    </source>
</evidence>
<dbReference type="Pfam" id="PF00083">
    <property type="entry name" value="Sugar_tr"/>
    <property type="match status" value="1"/>
</dbReference>
<feature type="transmembrane region" description="Helical" evidence="8">
    <location>
        <begin position="292"/>
        <end position="314"/>
    </location>
</feature>
<dbReference type="InterPro" id="IPR020846">
    <property type="entry name" value="MFS_dom"/>
</dbReference>
<feature type="transmembrane region" description="Helical" evidence="8">
    <location>
        <begin position="432"/>
        <end position="452"/>
    </location>
</feature>
<keyword evidence="5 8" id="KW-1133">Transmembrane helix</keyword>
<evidence type="ECO:0000256" key="4">
    <source>
        <dbReference type="ARBA" id="ARBA00022692"/>
    </source>
</evidence>
<feature type="transmembrane region" description="Helical" evidence="8">
    <location>
        <begin position="334"/>
        <end position="352"/>
    </location>
</feature>
<dbReference type="GeneID" id="96001729"/>
<proteinExistence type="inferred from homology"/>
<dbReference type="PANTHER" id="PTHR48022">
    <property type="entry name" value="PLASTIDIC GLUCOSE TRANSPORTER 4"/>
    <property type="match status" value="1"/>
</dbReference>
<evidence type="ECO:0000313" key="10">
    <source>
        <dbReference type="EMBL" id="KAL1590801.1"/>
    </source>
</evidence>